<feature type="region of interest" description="Disordered" evidence="1">
    <location>
        <begin position="811"/>
        <end position="832"/>
    </location>
</feature>
<gene>
    <name evidence="3" type="ORF">VSDG_02503</name>
</gene>
<dbReference type="Proteomes" id="UP000284375">
    <property type="component" value="Unassembled WGS sequence"/>
</dbReference>
<dbReference type="InterPro" id="IPR057454">
    <property type="entry name" value="Bud3_C"/>
</dbReference>
<feature type="compositionally biased region" description="Polar residues" evidence="1">
    <location>
        <begin position="1237"/>
        <end position="1247"/>
    </location>
</feature>
<dbReference type="PROSITE" id="PS50010">
    <property type="entry name" value="DH_2"/>
    <property type="match status" value="1"/>
</dbReference>
<dbReference type="STRING" id="252740.A0A423WF93"/>
<dbReference type="InterPro" id="IPR000219">
    <property type="entry name" value="DH_dom"/>
</dbReference>
<evidence type="ECO:0000256" key="1">
    <source>
        <dbReference type="SAM" id="MobiDB-lite"/>
    </source>
</evidence>
<keyword evidence="4" id="KW-1185">Reference proteome</keyword>
<feature type="compositionally biased region" description="Low complexity" evidence="1">
    <location>
        <begin position="1259"/>
        <end position="1275"/>
    </location>
</feature>
<organism evidence="3 4">
    <name type="scientific">Cytospora chrysosperma</name>
    <name type="common">Cytospora canker fungus</name>
    <name type="synonym">Sphaeria chrysosperma</name>
    <dbReference type="NCBI Taxonomy" id="252740"/>
    <lineage>
        <taxon>Eukaryota</taxon>
        <taxon>Fungi</taxon>
        <taxon>Dikarya</taxon>
        <taxon>Ascomycota</taxon>
        <taxon>Pezizomycotina</taxon>
        <taxon>Sordariomycetes</taxon>
        <taxon>Sordariomycetidae</taxon>
        <taxon>Diaporthales</taxon>
        <taxon>Cytosporaceae</taxon>
        <taxon>Cytospora</taxon>
    </lineage>
</organism>
<dbReference type="EMBL" id="LJZO01000005">
    <property type="protein sequence ID" value="ROW02104.1"/>
    <property type="molecule type" value="Genomic_DNA"/>
</dbReference>
<feature type="region of interest" description="Disordered" evidence="1">
    <location>
        <begin position="279"/>
        <end position="298"/>
    </location>
</feature>
<proteinExistence type="predicted"/>
<feature type="region of interest" description="Disordered" evidence="1">
    <location>
        <begin position="1141"/>
        <end position="1380"/>
    </location>
</feature>
<feature type="domain" description="DH" evidence="2">
    <location>
        <begin position="249"/>
        <end position="456"/>
    </location>
</feature>
<dbReference type="Pfam" id="PF25351">
    <property type="entry name" value="PH_BUD3_C"/>
    <property type="match status" value="1"/>
</dbReference>
<dbReference type="OrthoDB" id="4066896at2759"/>
<dbReference type="Gene3D" id="1.20.900.10">
    <property type="entry name" value="Dbl homology (DH) domain"/>
    <property type="match status" value="1"/>
</dbReference>
<sequence length="1546" mass="173604">MVRVTEELALTPEHVTLYHTNDPLLGHLPFLIFHGPSTTANYTLNSSRIQIHVFSPAGFQSYPRITVSPNSPFYSVVSHLPREFQGDEVWRGLAFGLFKYFTELPEAVKYYLKKQYPSTQGRRPGSGPTLFSEQHAADLAKFMVKSDNTTEVISVLQSALQTQHISNVDIDLVLPPWSITPLNNDELEEVPENEDDLLDPTLRQYGTYSPLVKMWGEPVFLPTSKLRRAPSRPTSLNRGKSFTKQQKVELRMKLGELVDTEERYVMKVNELVNHIAEEFRQTARNRPPGSNSPSEDEVNKLFPRSADRILQLNSGFVHELRRAMDETEEDAVRDFESAQGGVTRVGSYARPKDPSGALAVARIFLEWFPKFTESYQDYIRASQHFPQLLNGFLDKQSSFRQRVTQKGEQTVRSILIEPVQRLPRYSLLIDQIVGCIPITHPALQLMLRARDIITNICSMDEPLVDKPHVTNLLRNMIEDWPLDLEPQGRLILAIDFIELAPPFNTEQFGGPEICGILLIFSDCVVLVRKKHLSSPTGRELVRETDKPSPAGLLASMTNAAGADSYELMFIGWHHLAEVRFTESVDGRLLWMTSTREMKAAQTGDGTSKAVTSRCFILQESFEGKAAKLSEDIVKARIEGRFSERERETPAWTLRSVRMPDSNLGMHAAVFQEAAEQLVEGRREPAPIRIVVDNEKGTKGHPVGHYGVEIVTEIRSGDLRRIRMITLGLNGKQYTDDIALEDLLPTLSRRIIQLFSTQFNVSNIRLAPSLVSYYTKIVRNLPFNSRAEKTRSFLSSSPVKMLSSFLTGSASDIASQGSPKQQRGMLSPPPVITRAGSWKESKESLVDSIRSRGSRDTVGMAADDERIENPLVRLEQTFTGYVACLQSRKGHFVGRLVLNRSAAADELTVNDLYNRLIESPFDLEASSDVSSETVFVTFEKFVRIAWQEQMGPVMSPKHLDLLLERASRRVPGEFGDFVRYLFNEMAPQNRRAFTALIKLLANLLDGCSNDSDRGALTLAFAELLVDDGSAHNYINLLDRLVEDCDRIFEDPLATLVTNSFERSSAYESMYSTTRSYKSASGSLTSNTSSLRRKFGFDNLLRQNSKNEGDRQSMWRTLSKHSRHPASGDSLGRSAIERSQTIDIGGSNVPNKLRRPGSHDRPRVAGAFDDMHVRPPSAHRPGSSHHLESNLETIGEPETEILEPPRSLKNKRRSSLSDLKNLMDTAEVETVEEPPTMPLNISKQTSEKFNSAPRIPPPSKIPISPTSTRSSKSNSPPGLSKIPITPKSQSMRTPRAREPPRTEPLRHVFATPQPPSASVPPLTRRKHAKTMSTSNIPNLKPTRMPTAGAYSPTHSDLSRATTSSSRSSAQRLKLQSPQRLRERMETEKKAIEDVGAGLKTELSRISQDMARVNGTPRSSTGDIRKLSISVRTLEERLPQVLHELEQRRLAIQEDMEATVKASEAKVKAIDQMYKEATAENELLYEKFNSELGKIVKALRGKGREEREELVTKLKDTSEETAYVKKENARLRREIVSLRALLKSGSRDD</sequence>
<feature type="compositionally biased region" description="Polar residues" evidence="1">
    <location>
        <begin position="282"/>
        <end position="293"/>
    </location>
</feature>
<comment type="caution">
    <text evidence="3">The sequence shown here is derived from an EMBL/GenBank/DDBJ whole genome shotgun (WGS) entry which is preliminary data.</text>
</comment>
<feature type="compositionally biased region" description="Basic and acidic residues" evidence="1">
    <location>
        <begin position="1155"/>
        <end position="1171"/>
    </location>
</feature>
<evidence type="ECO:0000259" key="2">
    <source>
        <dbReference type="PROSITE" id="PS50010"/>
    </source>
</evidence>
<dbReference type="PANTHER" id="PTHR12673:SF261">
    <property type="entry name" value="BUD3"/>
    <property type="match status" value="1"/>
</dbReference>
<dbReference type="PANTHER" id="PTHR12673">
    <property type="entry name" value="FACIOGENITAL DYSPLASIA PROTEIN"/>
    <property type="match status" value="1"/>
</dbReference>
<evidence type="ECO:0000313" key="4">
    <source>
        <dbReference type="Proteomes" id="UP000284375"/>
    </source>
</evidence>
<feature type="region of interest" description="Disordered" evidence="1">
    <location>
        <begin position="1100"/>
        <end position="1129"/>
    </location>
</feature>
<feature type="compositionally biased region" description="Basic and acidic residues" evidence="1">
    <location>
        <begin position="1293"/>
        <end position="1304"/>
    </location>
</feature>
<accession>A0A423WF93</accession>
<dbReference type="InterPro" id="IPR035899">
    <property type="entry name" value="DBL_dom_sf"/>
</dbReference>
<feature type="compositionally biased region" description="Low complexity" evidence="1">
    <location>
        <begin position="1356"/>
        <end position="1367"/>
    </location>
</feature>
<dbReference type="InterPro" id="IPR051092">
    <property type="entry name" value="FYVE_RhoGEF_PH"/>
</dbReference>
<dbReference type="Pfam" id="PF00621">
    <property type="entry name" value="RhoGEF"/>
    <property type="match status" value="1"/>
</dbReference>
<dbReference type="SUPFAM" id="SSF48065">
    <property type="entry name" value="DBL homology domain (DH-domain)"/>
    <property type="match status" value="1"/>
</dbReference>
<dbReference type="GO" id="GO:0005085">
    <property type="term" value="F:guanyl-nucleotide exchange factor activity"/>
    <property type="evidence" value="ECO:0007669"/>
    <property type="project" value="InterPro"/>
</dbReference>
<feature type="compositionally biased region" description="Polar residues" evidence="1">
    <location>
        <begin position="811"/>
        <end position="820"/>
    </location>
</feature>
<dbReference type="SMART" id="SM00325">
    <property type="entry name" value="RhoGEF"/>
    <property type="match status" value="1"/>
</dbReference>
<protein>
    <recommendedName>
        <fullName evidence="2">DH domain-containing protein</fullName>
    </recommendedName>
</protein>
<evidence type="ECO:0000313" key="3">
    <source>
        <dbReference type="EMBL" id="ROW02104.1"/>
    </source>
</evidence>
<dbReference type="GO" id="GO:0005737">
    <property type="term" value="C:cytoplasm"/>
    <property type="evidence" value="ECO:0007669"/>
    <property type="project" value="TreeGrafter"/>
</dbReference>
<reference evidence="3 4" key="1">
    <citation type="submission" date="2015-09" db="EMBL/GenBank/DDBJ databases">
        <title>Host preference determinants of Valsa canker pathogens revealed by comparative genomics.</title>
        <authorList>
            <person name="Yin Z."/>
            <person name="Huang L."/>
        </authorList>
    </citation>
    <scope>NUCLEOTIDE SEQUENCE [LARGE SCALE GENOMIC DNA]</scope>
    <source>
        <strain evidence="3 4">YSFL</strain>
    </source>
</reference>
<name>A0A423WF93_CYTCH</name>